<keyword evidence="1" id="KW-0472">Membrane</keyword>
<reference evidence="2 3" key="1">
    <citation type="submission" date="2020-06" db="EMBL/GenBank/DDBJ databases">
        <title>NJ-3-1, isolated from saline soil.</title>
        <authorList>
            <person name="Cui H.L."/>
            <person name="Shi X."/>
        </authorList>
    </citation>
    <scope>NUCLEOTIDE SEQUENCE [LARGE SCALE GENOMIC DNA]</scope>
    <source>
        <strain evidence="2 3">NJ-3-1</strain>
    </source>
</reference>
<dbReference type="OrthoDB" id="330458at2157"/>
<evidence type="ECO:0000313" key="3">
    <source>
        <dbReference type="Proteomes" id="UP000509626"/>
    </source>
</evidence>
<evidence type="ECO:0000313" key="2">
    <source>
        <dbReference type="EMBL" id="QLG62689.1"/>
    </source>
</evidence>
<dbReference type="RefSeq" id="WP_179269274.1">
    <property type="nucleotide sequence ID" value="NZ_CP058579.1"/>
</dbReference>
<sequence length="80" mass="8577">MVGPSLSDEDRRVASRRLKVGFVLLVAGSAALVSYQAGASPTQTAVAVGVAALAGTALLWFVLRLLRELQPPSPDRRRRY</sequence>
<feature type="transmembrane region" description="Helical" evidence="1">
    <location>
        <begin position="20"/>
        <end position="38"/>
    </location>
</feature>
<keyword evidence="1" id="KW-0812">Transmembrane</keyword>
<dbReference type="EMBL" id="CP058579">
    <property type="protein sequence ID" value="QLG62689.1"/>
    <property type="molecule type" value="Genomic_DNA"/>
</dbReference>
<keyword evidence="1" id="KW-1133">Transmembrane helix</keyword>
<keyword evidence="3" id="KW-1185">Reference proteome</keyword>
<feature type="transmembrane region" description="Helical" evidence="1">
    <location>
        <begin position="44"/>
        <end position="66"/>
    </location>
</feature>
<dbReference type="GeneID" id="56038496"/>
<organism evidence="2 3">
    <name type="scientific">Halorarum salinum</name>
    <dbReference type="NCBI Taxonomy" id="2743089"/>
    <lineage>
        <taxon>Archaea</taxon>
        <taxon>Methanobacteriati</taxon>
        <taxon>Methanobacteriota</taxon>
        <taxon>Stenosarchaea group</taxon>
        <taxon>Halobacteria</taxon>
        <taxon>Halobacteriales</taxon>
        <taxon>Haloferacaceae</taxon>
        <taxon>Halorarum</taxon>
    </lineage>
</organism>
<accession>A0A7D5LCG8</accession>
<name>A0A7D5LCG8_9EURY</name>
<gene>
    <name evidence="2" type="ORF">HUG12_13515</name>
</gene>
<dbReference type="AlphaFoldDB" id="A0A7D5LCG8"/>
<proteinExistence type="predicted"/>
<protein>
    <submittedName>
        <fullName evidence="2">Uncharacterized protein</fullName>
    </submittedName>
</protein>
<dbReference type="KEGG" id="halu:HUG12_13515"/>
<dbReference type="Proteomes" id="UP000509626">
    <property type="component" value="Chromosome"/>
</dbReference>
<evidence type="ECO:0000256" key="1">
    <source>
        <dbReference type="SAM" id="Phobius"/>
    </source>
</evidence>